<gene>
    <name evidence="3" type="ORF">AWB69_05838</name>
</gene>
<feature type="domain" description="BON" evidence="2">
    <location>
        <begin position="44"/>
        <end position="112"/>
    </location>
</feature>
<protein>
    <submittedName>
        <fullName evidence="3">Transport-associated protein</fullName>
    </submittedName>
</protein>
<evidence type="ECO:0000313" key="4">
    <source>
        <dbReference type="Proteomes" id="UP000054683"/>
    </source>
</evidence>
<name>A0A158IFC7_9BURK</name>
<dbReference type="Proteomes" id="UP000054683">
    <property type="component" value="Unassembled WGS sequence"/>
</dbReference>
<feature type="chain" id="PRO_5008501932" evidence="1">
    <location>
        <begin position="25"/>
        <end position="115"/>
    </location>
</feature>
<dbReference type="EMBL" id="FCOK02000048">
    <property type="protein sequence ID" value="SAL54720.1"/>
    <property type="molecule type" value="Genomic_DNA"/>
</dbReference>
<feature type="signal peptide" evidence="1">
    <location>
        <begin position="1"/>
        <end position="24"/>
    </location>
</feature>
<organism evidence="3 4">
    <name type="scientific">Caballeronia udeis</name>
    <dbReference type="NCBI Taxonomy" id="1232866"/>
    <lineage>
        <taxon>Bacteria</taxon>
        <taxon>Pseudomonadati</taxon>
        <taxon>Pseudomonadota</taxon>
        <taxon>Betaproteobacteria</taxon>
        <taxon>Burkholderiales</taxon>
        <taxon>Burkholderiaceae</taxon>
        <taxon>Caballeronia</taxon>
    </lineage>
</organism>
<reference evidence="3 4" key="1">
    <citation type="submission" date="2016-01" db="EMBL/GenBank/DDBJ databases">
        <authorList>
            <person name="Oliw E.H."/>
        </authorList>
    </citation>
    <scope>NUCLEOTIDE SEQUENCE [LARGE SCALE GENOMIC DNA]</scope>
    <source>
        <strain evidence="3">LMG 27134</strain>
    </source>
</reference>
<dbReference type="InterPro" id="IPR007055">
    <property type="entry name" value="BON_dom"/>
</dbReference>
<dbReference type="Gene3D" id="3.30.1340.30">
    <property type="match status" value="1"/>
</dbReference>
<dbReference type="PANTHER" id="PTHR34606:SF15">
    <property type="entry name" value="BON DOMAIN-CONTAINING PROTEIN"/>
    <property type="match status" value="1"/>
</dbReference>
<proteinExistence type="predicted"/>
<dbReference type="InterPro" id="IPR051686">
    <property type="entry name" value="Lipoprotein_DolP"/>
</dbReference>
<accession>A0A158IFC7</accession>
<dbReference type="AlphaFoldDB" id="A0A158IFC7"/>
<evidence type="ECO:0000256" key="1">
    <source>
        <dbReference type="SAM" id="SignalP"/>
    </source>
</evidence>
<dbReference type="Pfam" id="PF04972">
    <property type="entry name" value="BON"/>
    <property type="match status" value="1"/>
</dbReference>
<dbReference type="RefSeq" id="WP_062090169.1">
    <property type="nucleotide sequence ID" value="NZ_FCOK02000048.1"/>
</dbReference>
<dbReference type="OrthoDB" id="9009258at2"/>
<evidence type="ECO:0000259" key="2">
    <source>
        <dbReference type="PROSITE" id="PS50914"/>
    </source>
</evidence>
<evidence type="ECO:0000313" key="3">
    <source>
        <dbReference type="EMBL" id="SAL54720.1"/>
    </source>
</evidence>
<dbReference type="PANTHER" id="PTHR34606">
    <property type="entry name" value="BON DOMAIN-CONTAINING PROTEIN"/>
    <property type="match status" value="1"/>
</dbReference>
<keyword evidence="1" id="KW-0732">Signal</keyword>
<sequence>MTKLTIAKRICGVLAALASLNVVAQNVGTTPAREAASIASAKADNRALQKSVRRTLSKTRGLSVENILVRARGGVITLQGSVPDPGQIELAEKIARGVIGVTSVQNLLTVRQPGL</sequence>
<dbReference type="PROSITE" id="PS50914">
    <property type="entry name" value="BON"/>
    <property type="match status" value="1"/>
</dbReference>